<evidence type="ECO:0000313" key="3">
    <source>
        <dbReference type="Proteomes" id="UP000051580"/>
    </source>
</evidence>
<dbReference type="EMBL" id="AZFS01000024">
    <property type="protein sequence ID" value="KRL96703.1"/>
    <property type="molecule type" value="Genomic_DNA"/>
</dbReference>
<reference evidence="2 3" key="1">
    <citation type="journal article" date="2015" name="Genome Announc.">
        <title>Expanding the biotechnology potential of lactobacilli through comparative genomics of 213 strains and associated genera.</title>
        <authorList>
            <person name="Sun Z."/>
            <person name="Harris H.M."/>
            <person name="McCann A."/>
            <person name="Guo C."/>
            <person name="Argimon S."/>
            <person name="Zhang W."/>
            <person name="Yang X."/>
            <person name="Jeffery I.B."/>
            <person name="Cooney J.C."/>
            <person name="Kagawa T.F."/>
            <person name="Liu W."/>
            <person name="Song Y."/>
            <person name="Salvetti E."/>
            <person name="Wrobel A."/>
            <person name="Rasinkangas P."/>
            <person name="Parkhill J."/>
            <person name="Rea M.C."/>
            <person name="O'Sullivan O."/>
            <person name="Ritari J."/>
            <person name="Douillard F.P."/>
            <person name="Paul Ross R."/>
            <person name="Yang R."/>
            <person name="Briner A.E."/>
            <person name="Felis G.E."/>
            <person name="de Vos W.M."/>
            <person name="Barrangou R."/>
            <person name="Klaenhammer T.R."/>
            <person name="Caufield P.W."/>
            <person name="Cui Y."/>
            <person name="Zhang H."/>
            <person name="O'Toole P.W."/>
        </authorList>
    </citation>
    <scope>NUCLEOTIDE SEQUENCE [LARGE SCALE GENOMIC DNA]</scope>
    <source>
        <strain evidence="2 3">DSM 16381</strain>
    </source>
</reference>
<feature type="compositionally biased region" description="Polar residues" evidence="1">
    <location>
        <begin position="38"/>
        <end position="48"/>
    </location>
</feature>
<dbReference type="PATRIC" id="fig|1423753.3.peg.1918"/>
<comment type="caution">
    <text evidence="2">The sequence shown here is derived from an EMBL/GenBank/DDBJ whole genome shotgun (WGS) entry which is preliminary data.</text>
</comment>
<feature type="region of interest" description="Disordered" evidence="1">
    <location>
        <begin position="36"/>
        <end position="73"/>
    </location>
</feature>
<dbReference type="STRING" id="1423753.FD28_GL001833"/>
<proteinExistence type="predicted"/>
<dbReference type="Proteomes" id="UP000051580">
    <property type="component" value="Unassembled WGS sequence"/>
</dbReference>
<evidence type="ECO:0000256" key="1">
    <source>
        <dbReference type="SAM" id="MobiDB-lite"/>
    </source>
</evidence>
<feature type="compositionally biased region" description="Polar residues" evidence="1">
    <location>
        <begin position="64"/>
        <end position="73"/>
    </location>
</feature>
<name>A0A0R1UU88_9LACO</name>
<accession>A0A0R1UU88</accession>
<keyword evidence="3" id="KW-1185">Reference proteome</keyword>
<evidence type="ECO:0000313" key="2">
    <source>
        <dbReference type="EMBL" id="KRL96703.1"/>
    </source>
</evidence>
<protein>
    <submittedName>
        <fullName evidence="2">Uncharacterized protein</fullName>
    </submittedName>
</protein>
<gene>
    <name evidence="2" type="ORF">FD28_GL001833</name>
</gene>
<organism evidence="2 3">
    <name type="scientific">Levilactobacillus hammesii DSM 16381</name>
    <dbReference type="NCBI Taxonomy" id="1423753"/>
    <lineage>
        <taxon>Bacteria</taxon>
        <taxon>Bacillati</taxon>
        <taxon>Bacillota</taxon>
        <taxon>Bacilli</taxon>
        <taxon>Lactobacillales</taxon>
        <taxon>Lactobacillaceae</taxon>
        <taxon>Levilactobacillus</taxon>
    </lineage>
</organism>
<dbReference type="AlphaFoldDB" id="A0A0R1UU88"/>
<sequence>MMKPVRKGPKRWLALVVAGLILFAGGGGTGYMLGQQQAKSAQTTQMKNIPSGMKNRPSGKPNGAPNQSSASGN</sequence>